<gene>
    <name evidence="3" type="ORF">CR513_12327</name>
</gene>
<feature type="domain" description="Retrotransposon gag" evidence="2">
    <location>
        <begin position="106"/>
        <end position="196"/>
    </location>
</feature>
<reference evidence="3" key="1">
    <citation type="submission" date="2018-05" db="EMBL/GenBank/DDBJ databases">
        <title>Draft genome of Mucuna pruriens seed.</title>
        <authorList>
            <person name="Nnadi N.E."/>
            <person name="Vos R."/>
            <person name="Hasami M.H."/>
            <person name="Devisetty U.K."/>
            <person name="Aguiy J.C."/>
        </authorList>
    </citation>
    <scope>NUCLEOTIDE SEQUENCE [LARGE SCALE GENOMIC DNA]</scope>
    <source>
        <strain evidence="3">JCA_2017</strain>
    </source>
</reference>
<organism evidence="3 4">
    <name type="scientific">Mucuna pruriens</name>
    <name type="common">Velvet bean</name>
    <name type="synonym">Dolichos pruriens</name>
    <dbReference type="NCBI Taxonomy" id="157652"/>
    <lineage>
        <taxon>Eukaryota</taxon>
        <taxon>Viridiplantae</taxon>
        <taxon>Streptophyta</taxon>
        <taxon>Embryophyta</taxon>
        <taxon>Tracheophyta</taxon>
        <taxon>Spermatophyta</taxon>
        <taxon>Magnoliopsida</taxon>
        <taxon>eudicotyledons</taxon>
        <taxon>Gunneridae</taxon>
        <taxon>Pentapetalae</taxon>
        <taxon>rosids</taxon>
        <taxon>fabids</taxon>
        <taxon>Fabales</taxon>
        <taxon>Fabaceae</taxon>
        <taxon>Papilionoideae</taxon>
        <taxon>50 kb inversion clade</taxon>
        <taxon>NPAAA clade</taxon>
        <taxon>indigoferoid/millettioid clade</taxon>
        <taxon>Phaseoleae</taxon>
        <taxon>Mucuna</taxon>
    </lineage>
</organism>
<feature type="signal peptide" evidence="1">
    <location>
        <begin position="1"/>
        <end position="19"/>
    </location>
</feature>
<name>A0A371HMJ2_MUCPR</name>
<keyword evidence="4" id="KW-1185">Reference proteome</keyword>
<feature type="chain" id="PRO_5017034681" description="Retrotransposon gag domain-containing protein" evidence="1">
    <location>
        <begin position="20"/>
        <end position="388"/>
    </location>
</feature>
<keyword evidence="1" id="KW-0732">Signal</keyword>
<evidence type="ECO:0000259" key="2">
    <source>
        <dbReference type="Pfam" id="PF03732"/>
    </source>
</evidence>
<dbReference type="EMBL" id="QJKJ01002161">
    <property type="protein sequence ID" value="RDY04015.1"/>
    <property type="molecule type" value="Genomic_DNA"/>
</dbReference>
<accession>A0A371HMJ2</accession>
<dbReference type="AlphaFoldDB" id="A0A371HMJ2"/>
<evidence type="ECO:0000313" key="3">
    <source>
        <dbReference type="EMBL" id="RDY04015.1"/>
    </source>
</evidence>
<dbReference type="PANTHER" id="PTHR33223">
    <property type="entry name" value="CCHC-TYPE DOMAIN-CONTAINING PROTEIN"/>
    <property type="match status" value="1"/>
</dbReference>
<dbReference type="Proteomes" id="UP000257109">
    <property type="component" value="Unassembled WGS sequence"/>
</dbReference>
<sequence>MILQFLFSVLTPLFGGARCLNEAWSIERASNSNTYSNLGLTNSNKLELMENQDRTLKELGTLDVVHQPWCIEYPHEDPHKHLKEFHVVCSTMRPQGIPEDYIKMKAFLFSLDGAAKDWLYLQPALFNTWGDIKCTFLEKFFLVSRTTTIQKEICGIQQHVGETLHEYWERFNTLFATCPHHQISEQLLIQYFYEGLIIMGRSRIDVANGGALIDKTTVVARHLISNMESNTQQFETRGAVTNKVVNEVGTVDNLILENKLTELTSLVRKIAVGQHQQIPPVKIYGICTSMEHLTDMCPILWKPIRSTAVSNSKVAIVQVESKSRAIRSPKIWIRAKHASFESQLLPIVGTELSSATIPTITITNADTKQLAIHVGMEEISIEHERHNA</sequence>
<evidence type="ECO:0000256" key="1">
    <source>
        <dbReference type="SAM" id="SignalP"/>
    </source>
</evidence>
<feature type="non-terminal residue" evidence="3">
    <location>
        <position position="1"/>
    </location>
</feature>
<dbReference type="Pfam" id="PF03732">
    <property type="entry name" value="Retrotrans_gag"/>
    <property type="match status" value="1"/>
</dbReference>
<proteinExistence type="predicted"/>
<comment type="caution">
    <text evidence="3">The sequence shown here is derived from an EMBL/GenBank/DDBJ whole genome shotgun (WGS) entry which is preliminary data.</text>
</comment>
<dbReference type="OrthoDB" id="1689420at2759"/>
<evidence type="ECO:0000313" key="4">
    <source>
        <dbReference type="Proteomes" id="UP000257109"/>
    </source>
</evidence>
<dbReference type="InterPro" id="IPR005162">
    <property type="entry name" value="Retrotrans_gag_dom"/>
</dbReference>
<dbReference type="PANTHER" id="PTHR33223:SF3">
    <property type="match status" value="1"/>
</dbReference>
<protein>
    <recommendedName>
        <fullName evidence="2">Retrotransposon gag domain-containing protein</fullName>
    </recommendedName>
</protein>